<reference evidence="3 4" key="1">
    <citation type="journal article" date="2007" name="Int. J. Syst. Evol. Microbiol.">
        <title>Description of Pelomonas aquatica sp. nov. and Pelomonas puraquae sp. nov., isolated from industrial and haemodialysis water.</title>
        <authorList>
            <person name="Gomila M."/>
            <person name="Bowien B."/>
            <person name="Falsen E."/>
            <person name="Moore E.R."/>
            <person name="Lalucat J."/>
        </authorList>
    </citation>
    <scope>NUCLEOTIDE SEQUENCE [LARGE SCALE GENOMIC DNA]</scope>
    <source>
        <strain evidence="3 4">CCUG 52769</strain>
    </source>
</reference>
<dbReference type="NCBIfam" id="TIGR02595">
    <property type="entry name" value="PEP_CTERM"/>
    <property type="match status" value="1"/>
</dbReference>
<dbReference type="NCBIfam" id="NF038120">
    <property type="entry name" value="PEP_CTERM_QFxxD"/>
    <property type="match status" value="1"/>
</dbReference>
<dbReference type="AlphaFoldDB" id="A0A254NA22"/>
<evidence type="ECO:0000313" key="3">
    <source>
        <dbReference type="EMBL" id="OWR04444.1"/>
    </source>
</evidence>
<protein>
    <recommendedName>
        <fullName evidence="2">Ice-binding protein C-terminal domain-containing protein</fullName>
    </recommendedName>
</protein>
<proteinExistence type="predicted"/>
<accession>A0A254NA22</accession>
<dbReference type="OrthoDB" id="8753759at2"/>
<organism evidence="3 4">
    <name type="scientific">Roseateles puraquae</name>
    <dbReference type="NCBI Taxonomy" id="431059"/>
    <lineage>
        <taxon>Bacteria</taxon>
        <taxon>Pseudomonadati</taxon>
        <taxon>Pseudomonadota</taxon>
        <taxon>Betaproteobacteria</taxon>
        <taxon>Burkholderiales</taxon>
        <taxon>Sphaerotilaceae</taxon>
        <taxon>Roseateles</taxon>
    </lineage>
</organism>
<sequence length="244" mass="25618">MKKVGIRLALAAATLLTSLGVQAGVLRSTVTFDPVDTSGLFFPPALVYGDEFYQSAFGRTMWFDPASNSPTGQFGDLVGAIQTGPCADLVCPVNNATNYVSLVNDAFLAFGMADGFTFSVKSLDASFIGTGDPVAATPAYLALQGVRGGQSLTAYYALTGLDGNGNLNFSTINTGVFGDYEFDTVYAFAYVCKDSSCQAFSTNQAQFALDNINVEHVPEPASLALVGMAGLAWMGARRRRATAA</sequence>
<feature type="signal peptide" evidence="1">
    <location>
        <begin position="1"/>
        <end position="23"/>
    </location>
</feature>
<gene>
    <name evidence="3" type="ORF">CDO81_07600</name>
</gene>
<keyword evidence="1" id="KW-0732">Signal</keyword>
<dbReference type="InterPro" id="IPR013424">
    <property type="entry name" value="Ice-binding_C"/>
</dbReference>
<evidence type="ECO:0000313" key="4">
    <source>
        <dbReference type="Proteomes" id="UP000197446"/>
    </source>
</evidence>
<dbReference type="Pfam" id="PF07589">
    <property type="entry name" value="PEP-CTERM"/>
    <property type="match status" value="1"/>
</dbReference>
<feature type="domain" description="Ice-binding protein C-terminal" evidence="2">
    <location>
        <begin position="217"/>
        <end position="239"/>
    </location>
</feature>
<feature type="chain" id="PRO_5013395617" description="Ice-binding protein C-terminal domain-containing protein" evidence="1">
    <location>
        <begin position="24"/>
        <end position="244"/>
    </location>
</feature>
<dbReference type="RefSeq" id="WP_088482581.1">
    <property type="nucleotide sequence ID" value="NZ_NISI01000002.1"/>
</dbReference>
<name>A0A254NA22_9BURK</name>
<dbReference type="EMBL" id="NISI01000002">
    <property type="protein sequence ID" value="OWR04444.1"/>
    <property type="molecule type" value="Genomic_DNA"/>
</dbReference>
<evidence type="ECO:0000259" key="2">
    <source>
        <dbReference type="Pfam" id="PF07589"/>
    </source>
</evidence>
<keyword evidence="4" id="KW-1185">Reference proteome</keyword>
<dbReference type="Proteomes" id="UP000197446">
    <property type="component" value="Unassembled WGS sequence"/>
</dbReference>
<evidence type="ECO:0000256" key="1">
    <source>
        <dbReference type="SAM" id="SignalP"/>
    </source>
</evidence>
<comment type="caution">
    <text evidence="3">The sequence shown here is derived from an EMBL/GenBank/DDBJ whole genome shotgun (WGS) entry which is preliminary data.</text>
</comment>